<accession>A0ABN7AS58</accession>
<dbReference type="Proteomes" id="UP001307889">
    <property type="component" value="Chromosome 4"/>
</dbReference>
<dbReference type="Gene3D" id="2.60.40.10">
    <property type="entry name" value="Immunoglobulins"/>
    <property type="match status" value="1"/>
</dbReference>
<feature type="domain" description="Ig-like" evidence="2">
    <location>
        <begin position="64"/>
        <end position="140"/>
    </location>
</feature>
<evidence type="ECO:0000313" key="3">
    <source>
        <dbReference type="EMBL" id="BES93765.1"/>
    </source>
</evidence>
<name>A0ABN7AS58_9HEMI</name>
<dbReference type="EMBL" id="AP028912">
    <property type="protein sequence ID" value="BES93765.1"/>
    <property type="molecule type" value="Genomic_DNA"/>
</dbReference>
<dbReference type="PANTHER" id="PTHR21261:SF3">
    <property type="entry name" value="BEATEN PATH VII"/>
    <property type="match status" value="1"/>
</dbReference>
<dbReference type="SUPFAM" id="SSF48726">
    <property type="entry name" value="Immunoglobulin"/>
    <property type="match status" value="1"/>
</dbReference>
<keyword evidence="1" id="KW-1015">Disulfide bond</keyword>
<dbReference type="PROSITE" id="PS50835">
    <property type="entry name" value="IG_LIKE"/>
    <property type="match status" value="1"/>
</dbReference>
<dbReference type="PANTHER" id="PTHR21261">
    <property type="entry name" value="BEAT PROTEIN"/>
    <property type="match status" value="1"/>
</dbReference>
<keyword evidence="4" id="KW-1185">Reference proteome</keyword>
<dbReference type="InterPro" id="IPR013162">
    <property type="entry name" value="CD80_C2-set"/>
</dbReference>
<evidence type="ECO:0000259" key="2">
    <source>
        <dbReference type="PROSITE" id="PS50835"/>
    </source>
</evidence>
<dbReference type="InterPro" id="IPR013783">
    <property type="entry name" value="Ig-like_fold"/>
</dbReference>
<protein>
    <recommendedName>
        <fullName evidence="2">Ig-like domain-containing protein</fullName>
    </recommendedName>
</protein>
<proteinExistence type="predicted"/>
<dbReference type="InterPro" id="IPR036179">
    <property type="entry name" value="Ig-like_dom_sf"/>
</dbReference>
<reference evidence="3 4" key="1">
    <citation type="submission" date="2023-09" db="EMBL/GenBank/DDBJ databases">
        <title>Nesidiocoris tenuis whole genome shotgun sequence.</title>
        <authorList>
            <person name="Shibata T."/>
            <person name="Shimoda M."/>
            <person name="Kobayashi T."/>
            <person name="Uehara T."/>
        </authorList>
    </citation>
    <scope>NUCLEOTIDE SEQUENCE [LARGE SCALE GENOMIC DNA]</scope>
    <source>
        <strain evidence="3 4">Japan</strain>
    </source>
</reference>
<dbReference type="InterPro" id="IPR007110">
    <property type="entry name" value="Ig-like_dom"/>
</dbReference>
<dbReference type="Pfam" id="PF08205">
    <property type="entry name" value="C2-set_2"/>
    <property type="match status" value="1"/>
</dbReference>
<evidence type="ECO:0000313" key="4">
    <source>
        <dbReference type="Proteomes" id="UP001307889"/>
    </source>
</evidence>
<gene>
    <name evidence="3" type="ORF">NTJ_06574</name>
</gene>
<sequence>MDAYIAMNFSLQWNSSNEKQVMLKELDFDASGLYSCEVSTDTPIYTKPSDDLELTVMQGQLEDPHISFGKPTYVVGELLQVNCTSGPARPTPDVTWLINGKQADDLWMKMFPGESPNSVTVQLSITVEETFQESGLRLTCISTIPAYQGHHARHSHYADHREHSITVGVIMQTQEPIVVLPNNCGGSGQMRLSLSDLLFSAVLLAVTAQCKFYHSIKWS</sequence>
<evidence type="ECO:0000256" key="1">
    <source>
        <dbReference type="ARBA" id="ARBA00023157"/>
    </source>
</evidence>
<organism evidence="3 4">
    <name type="scientific">Nesidiocoris tenuis</name>
    <dbReference type="NCBI Taxonomy" id="355587"/>
    <lineage>
        <taxon>Eukaryota</taxon>
        <taxon>Metazoa</taxon>
        <taxon>Ecdysozoa</taxon>
        <taxon>Arthropoda</taxon>
        <taxon>Hexapoda</taxon>
        <taxon>Insecta</taxon>
        <taxon>Pterygota</taxon>
        <taxon>Neoptera</taxon>
        <taxon>Paraneoptera</taxon>
        <taxon>Hemiptera</taxon>
        <taxon>Heteroptera</taxon>
        <taxon>Panheteroptera</taxon>
        <taxon>Cimicomorpha</taxon>
        <taxon>Miridae</taxon>
        <taxon>Dicyphina</taxon>
        <taxon>Nesidiocoris</taxon>
    </lineage>
</organism>